<dbReference type="Proteomes" id="UP000000214">
    <property type="component" value="Chromosome"/>
</dbReference>
<sequence>MDAITQDLEDLYTAYLTATLQEFQALTGDLQIAPDAWQARQPATTDARKDFTQACEQAGLSEIEGLRAATINGWMGPDGITYPSKNAYYQVMKAGSPS</sequence>
<dbReference type="KEGG" id="pbo:PACID_18720"/>
<name>K7RNU1_ACIA4</name>
<dbReference type="AlphaFoldDB" id="K7RNU1"/>
<evidence type="ECO:0000313" key="1">
    <source>
        <dbReference type="EMBL" id="AFV89674.1"/>
    </source>
</evidence>
<dbReference type="HOGENOM" id="CLU_2331408_0_0_11"/>
<evidence type="ECO:0000313" key="2">
    <source>
        <dbReference type="Proteomes" id="UP000000214"/>
    </source>
</evidence>
<dbReference type="PATRIC" id="fig|1171373.8.peg.1849"/>
<dbReference type="EMBL" id="CP003493">
    <property type="protein sequence ID" value="AFV89674.1"/>
    <property type="molecule type" value="Genomic_DNA"/>
</dbReference>
<proteinExistence type="predicted"/>
<organism evidence="1 2">
    <name type="scientific">Acidipropionibacterium acidipropionici (strain ATCC 4875 / DSM 20272 / JCM 6432 / NBRC 12425 / NCIMB 8070 / 4)</name>
    <name type="common">Propionibacterium acidipropionici</name>
    <dbReference type="NCBI Taxonomy" id="1171373"/>
    <lineage>
        <taxon>Bacteria</taxon>
        <taxon>Bacillati</taxon>
        <taxon>Actinomycetota</taxon>
        <taxon>Actinomycetes</taxon>
        <taxon>Propionibacteriales</taxon>
        <taxon>Propionibacteriaceae</taxon>
        <taxon>Acidipropionibacterium</taxon>
    </lineage>
</organism>
<accession>K7RNU1</accession>
<gene>
    <name evidence="1" type="ordered locus">PACID_18720</name>
</gene>
<dbReference type="STRING" id="1171373.PACID_18720"/>
<protein>
    <submittedName>
        <fullName evidence="1">Uncharacterized protein</fullName>
    </submittedName>
</protein>
<reference evidence="1 2" key="1">
    <citation type="journal article" date="2012" name="BMC Genomics">
        <title>The genome sequence of Propionibacterium acidipropionici provides insights into its biotechnological and industrial potential.</title>
        <authorList>
            <person name="Parizzi L.P."/>
            <person name="Grassi M.C."/>
            <person name="Llerena L.A."/>
            <person name="Carazzolle M.F."/>
            <person name="Queiroz V.L."/>
            <person name="Lunardi I."/>
            <person name="Zeidler A.F."/>
            <person name="Teixeira P.J."/>
            <person name="Mieczkowski P."/>
            <person name="Rincones J."/>
            <person name="Pereira G.A."/>
        </authorList>
    </citation>
    <scope>NUCLEOTIDE SEQUENCE [LARGE SCALE GENOMIC DNA]</scope>
    <source>
        <strain evidence="2">ATCC 4875 / DSM 20272 / JCM 6432 / NBRC 12425 / NCIMB 8070</strain>
    </source>
</reference>